<dbReference type="eggNOG" id="COG2801">
    <property type="taxonomic scope" value="Bacteria"/>
</dbReference>
<sequence length="68" mass="7972">MPAGRVVRVLEQLKNERGLPNQLRVDSGPELLSERRYIQPGKPQQNGFVERFNGSLRHKFMDAYFWLT</sequence>
<dbReference type="Pfam" id="PF13683">
    <property type="entry name" value="rve_3"/>
    <property type="match status" value="1"/>
</dbReference>
<dbReference type="GO" id="GO:0015074">
    <property type="term" value="P:DNA integration"/>
    <property type="evidence" value="ECO:0007669"/>
    <property type="project" value="InterPro"/>
</dbReference>
<dbReference type="SUPFAM" id="SSF53098">
    <property type="entry name" value="Ribonuclease H-like"/>
    <property type="match status" value="1"/>
</dbReference>
<proteinExistence type="predicted"/>
<evidence type="ECO:0000313" key="3">
    <source>
        <dbReference type="Proteomes" id="UP000011223"/>
    </source>
</evidence>
<dbReference type="PANTHER" id="PTHR47515:SF2">
    <property type="entry name" value="INTEGRASE CORE DOMAIN PROTEIN"/>
    <property type="match status" value="1"/>
</dbReference>
<dbReference type="AlphaFoldDB" id="R1ILY5"/>
<dbReference type="Gene3D" id="3.30.420.10">
    <property type="entry name" value="Ribonuclease H-like superfamily/Ribonuclease H"/>
    <property type="match status" value="1"/>
</dbReference>
<name>R1ILY5_9GAMM</name>
<dbReference type="EMBL" id="ANFM02000002">
    <property type="protein sequence ID" value="EOD81726.1"/>
    <property type="molecule type" value="Genomic_DNA"/>
</dbReference>
<feature type="domain" description="Integrase catalytic" evidence="1">
    <location>
        <begin position="36"/>
        <end position="63"/>
    </location>
</feature>
<dbReference type="InterPro" id="IPR012337">
    <property type="entry name" value="RNaseH-like_sf"/>
</dbReference>
<protein>
    <submittedName>
        <fullName evidence="2">Mobile element protein</fullName>
    </submittedName>
</protein>
<comment type="caution">
    <text evidence="2">The sequence shown here is derived from an EMBL/GenBank/DDBJ whole genome shotgun (WGS) entry which is preliminary data.</text>
</comment>
<accession>R1ILY5</accession>
<evidence type="ECO:0000259" key="1">
    <source>
        <dbReference type="Pfam" id="PF13683"/>
    </source>
</evidence>
<dbReference type="InterPro" id="IPR001584">
    <property type="entry name" value="Integrase_cat-core"/>
</dbReference>
<organism evidence="2 3">
    <name type="scientific">Grimontia indica</name>
    <dbReference type="NCBI Taxonomy" id="1056512"/>
    <lineage>
        <taxon>Bacteria</taxon>
        <taxon>Pseudomonadati</taxon>
        <taxon>Pseudomonadota</taxon>
        <taxon>Gammaproteobacteria</taxon>
        <taxon>Vibrionales</taxon>
        <taxon>Vibrionaceae</taxon>
        <taxon>Grimontia</taxon>
    </lineage>
</organism>
<evidence type="ECO:0000313" key="2">
    <source>
        <dbReference type="EMBL" id="EOD81726.1"/>
    </source>
</evidence>
<dbReference type="Proteomes" id="UP000011223">
    <property type="component" value="Unassembled WGS sequence"/>
</dbReference>
<gene>
    <name evidence="2" type="ORF">D515_01632</name>
</gene>
<dbReference type="PANTHER" id="PTHR47515">
    <property type="entry name" value="LOW CALCIUM RESPONSE LOCUS PROTEIN T"/>
    <property type="match status" value="1"/>
</dbReference>
<reference evidence="2 3" key="1">
    <citation type="journal article" date="2014" name="PLoS ONE">
        <title>Grimontia indica AK16(T), sp. nov., Isolated from a Seawater Sample Reports the Presence of Pathogenic Genes Similar to Vibrio Genus.</title>
        <authorList>
            <person name="Singh A."/>
            <person name="Vaidya B."/>
            <person name="Khatri I."/>
            <person name="Srinivas T.N."/>
            <person name="Subramanian S."/>
            <person name="Korpole S."/>
            <person name="Pinnaka A.K."/>
        </authorList>
    </citation>
    <scope>NUCLEOTIDE SEQUENCE [LARGE SCALE GENOMIC DNA]</scope>
    <source>
        <strain evidence="2 3">AK16</strain>
    </source>
</reference>
<keyword evidence="3" id="KW-1185">Reference proteome</keyword>
<dbReference type="InterPro" id="IPR036397">
    <property type="entry name" value="RNaseH_sf"/>
</dbReference>
<dbReference type="GO" id="GO:0003676">
    <property type="term" value="F:nucleic acid binding"/>
    <property type="evidence" value="ECO:0007669"/>
    <property type="project" value="InterPro"/>
</dbReference>